<dbReference type="GO" id="GO:0042301">
    <property type="term" value="F:phosphate ion binding"/>
    <property type="evidence" value="ECO:0007669"/>
    <property type="project" value="InterPro"/>
</dbReference>
<dbReference type="CDD" id="cd13653">
    <property type="entry name" value="PBP2_phosphate_like_1"/>
    <property type="match status" value="1"/>
</dbReference>
<evidence type="ECO:0000313" key="8">
    <source>
        <dbReference type="EMBL" id="HJG31815.1"/>
    </source>
</evidence>
<reference evidence="8" key="1">
    <citation type="journal article" date="2021" name="PeerJ">
        <title>Extensive microbial diversity within the chicken gut microbiome revealed by metagenomics and culture.</title>
        <authorList>
            <person name="Gilroy R."/>
            <person name="Ravi A."/>
            <person name="Getino M."/>
            <person name="Pursley I."/>
            <person name="Horton D.L."/>
            <person name="Alikhan N.F."/>
            <person name="Baker D."/>
            <person name="Gharbi K."/>
            <person name="Hall N."/>
            <person name="Watson M."/>
            <person name="Adriaenssens E.M."/>
            <person name="Foster-Nyarko E."/>
            <person name="Jarju S."/>
            <person name="Secka A."/>
            <person name="Antonio M."/>
            <person name="Oren A."/>
            <person name="Chaudhuri R.R."/>
            <person name="La Ragione R."/>
            <person name="Hildebrand F."/>
            <person name="Pallen M.J."/>
        </authorList>
    </citation>
    <scope>NUCLEOTIDE SEQUENCE</scope>
    <source>
        <strain evidence="8">ChiGjej2B2-7701</strain>
    </source>
</reference>
<dbReference type="Proteomes" id="UP000746751">
    <property type="component" value="Unassembled WGS sequence"/>
</dbReference>
<proteinExistence type="inferred from homology"/>
<keyword evidence="5" id="KW-0732">Signal</keyword>
<dbReference type="InterPro" id="IPR050811">
    <property type="entry name" value="Phosphate_ABC_transporter"/>
</dbReference>
<name>A0A921IU23_9ACTN</name>
<dbReference type="NCBIfam" id="TIGR02136">
    <property type="entry name" value="ptsS_2"/>
    <property type="match status" value="1"/>
</dbReference>
<keyword evidence="6" id="KW-0472">Membrane</keyword>
<evidence type="ECO:0000313" key="9">
    <source>
        <dbReference type="Proteomes" id="UP000746751"/>
    </source>
</evidence>
<accession>A0A921IU23</accession>
<dbReference type="Gene3D" id="3.40.190.10">
    <property type="entry name" value="Periplasmic binding protein-like II"/>
    <property type="match status" value="2"/>
</dbReference>
<dbReference type="GO" id="GO:0005886">
    <property type="term" value="C:plasma membrane"/>
    <property type="evidence" value="ECO:0007669"/>
    <property type="project" value="UniProtKB-SubCell"/>
</dbReference>
<comment type="caution">
    <text evidence="8">The sequence shown here is derived from an EMBL/GenBank/DDBJ whole genome shotgun (WGS) entry which is preliminary data.</text>
</comment>
<evidence type="ECO:0000256" key="6">
    <source>
        <dbReference type="ARBA" id="ARBA00023136"/>
    </source>
</evidence>
<sequence>MFDHACSRRQFLGFAGGLAAVAGLGLAGCGGDTASTAAGSAGASGSSSLTGTVTYDGASSFQALVEAAAEQFMAENPDVSITGSGNGSGTGLTAVADGTVTIGNSDVFAETKLEAEQCEDLVDHEVAVVGMGPVVSMNVNVDDLTLEQLKGIFSGEITNWSEVGGDDAAIYVMNRKSGSGTRATFEAAVFGAGQPESTFKGEAELDKSGDVVTQIGSTDNAISYLDFSHFDDTKFKAIKVNGVEPVSENVYDNSFPIWATEHMYCKKDADEVTTAFLEYMLSEDVQGSLVEEQGFIPVSQMTVVKDADGNVTEK</sequence>
<dbReference type="Pfam" id="PF12849">
    <property type="entry name" value="PBP_like_2"/>
    <property type="match status" value="1"/>
</dbReference>
<dbReference type="PROSITE" id="PS51318">
    <property type="entry name" value="TAT"/>
    <property type="match status" value="1"/>
</dbReference>
<protein>
    <submittedName>
        <fullName evidence="8">Phosphate ABC transporter substrate-binding protein</fullName>
    </submittedName>
</protein>
<evidence type="ECO:0000256" key="5">
    <source>
        <dbReference type="ARBA" id="ARBA00022729"/>
    </source>
</evidence>
<evidence type="ECO:0000256" key="4">
    <source>
        <dbReference type="ARBA" id="ARBA00022475"/>
    </source>
</evidence>
<dbReference type="PANTHER" id="PTHR30570">
    <property type="entry name" value="PERIPLASMIC PHOSPHATE BINDING COMPONENT OF PHOSPHATE ABC TRANSPORTER"/>
    <property type="match status" value="1"/>
</dbReference>
<dbReference type="SUPFAM" id="SSF53850">
    <property type="entry name" value="Periplasmic binding protein-like II"/>
    <property type="match status" value="1"/>
</dbReference>
<keyword evidence="3" id="KW-0813">Transport</keyword>
<keyword evidence="4" id="KW-1003">Cell membrane</keyword>
<dbReference type="EMBL" id="DYVF01000061">
    <property type="protein sequence ID" value="HJG31815.1"/>
    <property type="molecule type" value="Genomic_DNA"/>
</dbReference>
<dbReference type="InterPro" id="IPR024370">
    <property type="entry name" value="PBP_domain"/>
</dbReference>
<dbReference type="InterPro" id="IPR011862">
    <property type="entry name" value="Phos-bd"/>
</dbReference>
<comment type="subcellular location">
    <subcellularLocation>
        <location evidence="1">Cell membrane</location>
    </subcellularLocation>
</comment>
<dbReference type="PANTHER" id="PTHR30570:SF4">
    <property type="entry name" value="PHOSPHATE-BINDING PROTEIN PSTS 1"/>
    <property type="match status" value="1"/>
</dbReference>
<feature type="domain" description="PBP" evidence="7">
    <location>
        <begin position="44"/>
        <end position="283"/>
    </location>
</feature>
<evidence type="ECO:0000259" key="7">
    <source>
        <dbReference type="Pfam" id="PF12849"/>
    </source>
</evidence>
<evidence type="ECO:0000256" key="1">
    <source>
        <dbReference type="ARBA" id="ARBA00004236"/>
    </source>
</evidence>
<gene>
    <name evidence="8" type="ORF">K8U80_10545</name>
</gene>
<reference evidence="8" key="2">
    <citation type="submission" date="2021-09" db="EMBL/GenBank/DDBJ databases">
        <authorList>
            <person name="Gilroy R."/>
        </authorList>
    </citation>
    <scope>NUCLEOTIDE SEQUENCE</scope>
    <source>
        <strain evidence="8">ChiGjej2B2-7701</strain>
    </source>
</reference>
<dbReference type="AlphaFoldDB" id="A0A921IU23"/>
<dbReference type="InterPro" id="IPR006311">
    <property type="entry name" value="TAT_signal"/>
</dbReference>
<evidence type="ECO:0000256" key="3">
    <source>
        <dbReference type="ARBA" id="ARBA00022448"/>
    </source>
</evidence>
<comment type="similarity">
    <text evidence="2">Belongs to the PstS family.</text>
</comment>
<evidence type="ECO:0000256" key="2">
    <source>
        <dbReference type="ARBA" id="ARBA00008725"/>
    </source>
</evidence>
<organism evidence="8 9">
    <name type="scientific">Collinsella ihumii</name>
    <dbReference type="NCBI Taxonomy" id="1720204"/>
    <lineage>
        <taxon>Bacteria</taxon>
        <taxon>Bacillati</taxon>
        <taxon>Actinomycetota</taxon>
        <taxon>Coriobacteriia</taxon>
        <taxon>Coriobacteriales</taxon>
        <taxon>Coriobacteriaceae</taxon>
        <taxon>Collinsella</taxon>
    </lineage>
</organism>